<accession>W2HGW2</accession>
<dbReference type="AlphaFoldDB" id="W2HGW2"/>
<organism evidence="2">
    <name type="scientific">Phytophthora nicotianae</name>
    <name type="common">Potato buckeye rot agent</name>
    <name type="synonym">Phytophthora parasitica</name>
    <dbReference type="NCBI Taxonomy" id="4792"/>
    <lineage>
        <taxon>Eukaryota</taxon>
        <taxon>Sar</taxon>
        <taxon>Stramenopiles</taxon>
        <taxon>Oomycota</taxon>
        <taxon>Peronosporomycetes</taxon>
        <taxon>Peronosporales</taxon>
        <taxon>Peronosporaceae</taxon>
        <taxon>Phytophthora</taxon>
    </lineage>
</organism>
<dbReference type="Proteomes" id="UP000053236">
    <property type="component" value="Unassembled WGS sequence"/>
</dbReference>
<protein>
    <submittedName>
        <fullName evidence="2">Uncharacterized protein</fullName>
    </submittedName>
</protein>
<evidence type="ECO:0000313" key="2">
    <source>
        <dbReference type="EMBL" id="ETK93830.1"/>
    </source>
</evidence>
<dbReference type="VEuPathDB" id="FungiDB:PPTG_07743"/>
<sequence>MILKDYLTNGSSTNITEACANLLDQSQPLFDLLISLLDHEDQKIRELALELYGAMRRNSSASSLDLGERNSEESNDDQETVDKPLPKPVESYQKISSDFERHGAIVRFTNLEAIKNGLLVYSGEGRICRSRYLASSYQYLQHLALAMQDYVPVGDAGQLGMSFL</sequence>
<evidence type="ECO:0000256" key="1">
    <source>
        <dbReference type="SAM" id="MobiDB-lite"/>
    </source>
</evidence>
<dbReference type="EMBL" id="KI684816">
    <property type="protein sequence ID" value="ETK93830.1"/>
    <property type="molecule type" value="Genomic_DNA"/>
</dbReference>
<name>W2HGW2_PHYNI</name>
<proteinExistence type="predicted"/>
<gene>
    <name evidence="2" type="ORF">L915_03039</name>
</gene>
<feature type="region of interest" description="Disordered" evidence="1">
    <location>
        <begin position="61"/>
        <end position="88"/>
    </location>
</feature>
<reference evidence="2" key="1">
    <citation type="submission" date="2013-11" db="EMBL/GenBank/DDBJ databases">
        <title>The Genome Sequence of Phytophthora parasitica CJ02B3.</title>
        <authorList>
            <consortium name="The Broad Institute Genomics Platform"/>
            <person name="Russ C."/>
            <person name="Tyler B."/>
            <person name="Panabieres F."/>
            <person name="Shan W."/>
            <person name="Tripathy S."/>
            <person name="Grunwald N."/>
            <person name="Machado M."/>
            <person name="Johnson C.S."/>
            <person name="Arredondo F."/>
            <person name="Hong C."/>
            <person name="Coffey M."/>
            <person name="Young S.K."/>
            <person name="Zeng Q."/>
            <person name="Gargeya S."/>
            <person name="Fitzgerald M."/>
            <person name="Abouelleil A."/>
            <person name="Alvarado L."/>
            <person name="Chapman S.B."/>
            <person name="Gainer-Dewar J."/>
            <person name="Goldberg J."/>
            <person name="Griggs A."/>
            <person name="Gujja S."/>
            <person name="Hansen M."/>
            <person name="Howarth C."/>
            <person name="Imamovic A."/>
            <person name="Ireland A."/>
            <person name="Larimer J."/>
            <person name="McCowan C."/>
            <person name="Murphy C."/>
            <person name="Pearson M."/>
            <person name="Poon T.W."/>
            <person name="Priest M."/>
            <person name="Roberts A."/>
            <person name="Saif S."/>
            <person name="Shea T."/>
            <person name="Sykes S."/>
            <person name="Wortman J."/>
            <person name="Nusbaum C."/>
            <person name="Birren B."/>
        </authorList>
    </citation>
    <scope>NUCLEOTIDE SEQUENCE [LARGE SCALE GENOMIC DNA]</scope>
    <source>
        <strain evidence="2">CJ02B3</strain>
    </source>
</reference>